<evidence type="ECO:0000313" key="2">
    <source>
        <dbReference type="EMBL" id="KAH0861549.1"/>
    </source>
</evidence>
<sequence>ALQVPWLAFVSATATASARRLRQLKRHGVFNRCGVGEVRRTILAINFVHKRDSYAFDAGGEIREDESSPLRLTSLPTLYLDPIVDIDLNPVSSLLQASDHPNRTVPMQALLQSEVTSLQLLVRCFFIFISVTALTGVYQNIRINSVDFGICGRYNAGGDRLLFCISPLDDQIVNASHRWRMQPNQTHLKPEEEDVPNLNAWNKTWSLLGVGPNPSAHTIRAFDDPVNRVLRILQLCKPSSQRVKPHKNTRNQLPVAVVSFSNTNPTLEIHSRKLTLFRVDSTGSMSPLEDLSGLKGVASEYSEADVDVEVEGEADDELEKGENPAGKGPKGGAQTKGGAWFPLGKIGLRINLTTKQLLIVSKIGAFQKPRSHAMHGDTIIADSEKKTKTTLVPSLVFSVYRFKQRDLNKKVKTLHRKPEIQAERFRNLRSLIRVFEDLSPSSFEFVMCTVLV</sequence>
<comment type="caution">
    <text evidence="2">The sequence shown here is derived from an EMBL/GenBank/DDBJ whole genome shotgun (WGS) entry which is preliminary data.</text>
</comment>
<protein>
    <submittedName>
        <fullName evidence="2">Uncharacterized protein</fullName>
    </submittedName>
</protein>
<gene>
    <name evidence="2" type="ORF">HID58_089810</name>
</gene>
<proteinExistence type="predicted"/>
<dbReference type="EMBL" id="JAGKQM010000019">
    <property type="protein sequence ID" value="KAH0861549.1"/>
    <property type="molecule type" value="Genomic_DNA"/>
</dbReference>
<dbReference type="Proteomes" id="UP000824890">
    <property type="component" value="Unassembled WGS sequence"/>
</dbReference>
<feature type="non-terminal residue" evidence="2">
    <location>
        <position position="1"/>
    </location>
</feature>
<accession>A0ABQ7Y039</accession>
<feature type="region of interest" description="Disordered" evidence="1">
    <location>
        <begin position="311"/>
        <end position="336"/>
    </location>
</feature>
<evidence type="ECO:0000256" key="1">
    <source>
        <dbReference type="SAM" id="MobiDB-lite"/>
    </source>
</evidence>
<reference evidence="2 3" key="1">
    <citation type="submission" date="2021-05" db="EMBL/GenBank/DDBJ databases">
        <title>Genome Assembly of Synthetic Allotetraploid Brassica napus Reveals Homoeologous Exchanges between Subgenomes.</title>
        <authorList>
            <person name="Davis J.T."/>
        </authorList>
    </citation>
    <scope>NUCLEOTIDE SEQUENCE [LARGE SCALE GENOMIC DNA]</scope>
    <source>
        <strain evidence="3">cv. Da-Ae</strain>
        <tissue evidence="2">Seedling</tissue>
    </source>
</reference>
<evidence type="ECO:0000313" key="3">
    <source>
        <dbReference type="Proteomes" id="UP000824890"/>
    </source>
</evidence>
<keyword evidence="3" id="KW-1185">Reference proteome</keyword>
<organism evidence="2 3">
    <name type="scientific">Brassica napus</name>
    <name type="common">Rape</name>
    <dbReference type="NCBI Taxonomy" id="3708"/>
    <lineage>
        <taxon>Eukaryota</taxon>
        <taxon>Viridiplantae</taxon>
        <taxon>Streptophyta</taxon>
        <taxon>Embryophyta</taxon>
        <taxon>Tracheophyta</taxon>
        <taxon>Spermatophyta</taxon>
        <taxon>Magnoliopsida</taxon>
        <taxon>eudicotyledons</taxon>
        <taxon>Gunneridae</taxon>
        <taxon>Pentapetalae</taxon>
        <taxon>rosids</taxon>
        <taxon>malvids</taxon>
        <taxon>Brassicales</taxon>
        <taxon>Brassicaceae</taxon>
        <taxon>Brassiceae</taxon>
        <taxon>Brassica</taxon>
    </lineage>
</organism>
<name>A0ABQ7Y039_BRANA</name>